<evidence type="ECO:0000313" key="1">
    <source>
        <dbReference type="EMBL" id="MCO6047069.1"/>
    </source>
</evidence>
<feature type="non-terminal residue" evidence="1">
    <location>
        <position position="172"/>
    </location>
</feature>
<accession>A0A9X2JKP7</accession>
<gene>
    <name evidence="1" type="ORF">NG895_24490</name>
</gene>
<dbReference type="Proteomes" id="UP001155241">
    <property type="component" value="Unassembled WGS sequence"/>
</dbReference>
<dbReference type="EMBL" id="JAMXLR010000088">
    <property type="protein sequence ID" value="MCO6047069.1"/>
    <property type="molecule type" value="Genomic_DNA"/>
</dbReference>
<protein>
    <submittedName>
        <fullName evidence="1">Uncharacterized protein</fullName>
    </submittedName>
</protein>
<reference evidence="1" key="1">
    <citation type="submission" date="2022-06" db="EMBL/GenBank/DDBJ databases">
        <title>Aeoliella straminimaris, a novel planctomycete from sediments.</title>
        <authorList>
            <person name="Vitorino I.R."/>
            <person name="Lage O.M."/>
        </authorList>
    </citation>
    <scope>NUCLEOTIDE SEQUENCE</scope>
    <source>
        <strain evidence="1">ICT_H6.2</strain>
    </source>
</reference>
<comment type="caution">
    <text evidence="1">The sequence shown here is derived from an EMBL/GenBank/DDBJ whole genome shotgun (WGS) entry which is preliminary data.</text>
</comment>
<sequence>MTPMLRSESFYWTSIRRVLIASVAVTSISTRSEAQLQYDFNTFAGDVLATLELSNLPATINDIEALTFTSEGKELFGLGPTYQGVFDRGSGTIIEIGTDWIAGHRTLAAEDDGVTIFWSDNAPPYASVPPAGLSPRRFSMGFNIGFYTPPLNGVSSLEPDREPKRVWHAICA</sequence>
<organism evidence="1 2">
    <name type="scientific">Aeoliella straminimaris</name>
    <dbReference type="NCBI Taxonomy" id="2954799"/>
    <lineage>
        <taxon>Bacteria</taxon>
        <taxon>Pseudomonadati</taxon>
        <taxon>Planctomycetota</taxon>
        <taxon>Planctomycetia</taxon>
        <taxon>Pirellulales</taxon>
        <taxon>Lacipirellulaceae</taxon>
        <taxon>Aeoliella</taxon>
    </lineage>
</organism>
<keyword evidence="2" id="KW-1185">Reference proteome</keyword>
<evidence type="ECO:0000313" key="2">
    <source>
        <dbReference type="Proteomes" id="UP001155241"/>
    </source>
</evidence>
<dbReference type="RefSeq" id="WP_252855182.1">
    <property type="nucleotide sequence ID" value="NZ_JAMXLR010000088.1"/>
</dbReference>
<dbReference type="AlphaFoldDB" id="A0A9X2JKP7"/>
<proteinExistence type="predicted"/>
<name>A0A9X2JKP7_9BACT</name>